<evidence type="ECO:0000256" key="2">
    <source>
        <dbReference type="ARBA" id="ARBA00022490"/>
    </source>
</evidence>
<evidence type="ECO:0000256" key="5">
    <source>
        <dbReference type="ARBA" id="ARBA00022741"/>
    </source>
</evidence>
<dbReference type="GO" id="GO:0005524">
    <property type="term" value="F:ATP binding"/>
    <property type="evidence" value="ECO:0007669"/>
    <property type="project" value="UniProtKB-UniRule"/>
</dbReference>
<evidence type="ECO:0000256" key="7">
    <source>
        <dbReference type="ARBA" id="ARBA00022769"/>
    </source>
</evidence>
<keyword evidence="17" id="KW-0742">SOS response</keyword>
<dbReference type="GO" id="GO:0009380">
    <property type="term" value="C:excinuclease repair complex"/>
    <property type="evidence" value="ECO:0007669"/>
    <property type="project" value="InterPro"/>
</dbReference>
<dbReference type="InterPro" id="IPR041552">
    <property type="entry name" value="UvrA_DNA-bd"/>
</dbReference>
<evidence type="ECO:0000256" key="1">
    <source>
        <dbReference type="ARBA" id="ARBA00004496"/>
    </source>
</evidence>
<protein>
    <recommendedName>
        <fullName evidence="15 17">UvrABC system protein A</fullName>
        <shortName evidence="17">UvrA protein</shortName>
    </recommendedName>
    <alternativeName>
        <fullName evidence="16 17">Excinuclease ABC subunit A</fullName>
    </alternativeName>
</protein>
<gene>
    <name evidence="17" type="primary">uvrA</name>
    <name evidence="19" type="ORF">SAMN02745912_00544</name>
</gene>
<comment type="subcellular location">
    <subcellularLocation>
        <location evidence="1 17">Cytoplasm</location>
    </subcellularLocation>
</comment>
<dbReference type="GO" id="GO:0009432">
    <property type="term" value="P:SOS response"/>
    <property type="evidence" value="ECO:0007669"/>
    <property type="project" value="UniProtKB-UniRule"/>
</dbReference>
<dbReference type="NCBIfam" id="NF001503">
    <property type="entry name" value="PRK00349.1"/>
    <property type="match status" value="1"/>
</dbReference>
<sequence length="938" mass="104844">MTKDYIYVRGAKEHNLKNIDVKIPRDKLVVVTGLSGSGKSSLAFDTIYAEGQRRYVESLSAYARQFLGQMEKPNVEYIEGLSPAISIDQKTTSKNPRSTVGTVTEIYDYLRLLYARTGIPHCPVCGVEISQQTVDQIVDKVLELEERTKIQILSPVIRGKKGEHKRELERIKKDGFVRVRIDGEIREIFEDIKLEKNKKHTIEVVIDRLIAKEGIQKRLSDSIETALKLSDGLVIIDIIDGEDMLFNTKFSCPEHGIGIGELEPRMFSFNSPFGACSSCKGLGYLLKVDPELVIPNKLLSIRDGAIAPIANSGEGTYYHQMIEALVKDHNVDLDTPIIDLPREFIDELLYGTKERTIEFNYESKYGFRKYKAPFEGIIKNLERRYKETNSDYIRNRIEEYMSLNACEKCKGARLSDEALAVTVGGKNISEVTDLSVRNAMEFFESLKLDTKREIIAEQILKEIKGRLKFLSDVGLDYLTLSRSAGTLSGGESQRIRLATQIGSGLVGVLYILDEPSIGLHQRDNERLLKTLRNLTDIGNTLIVVEHDEDTIYAADHIIDIGPGAGEHGGQVIAEGTVEEIKENENSITGLYLSGKRTIKVPDKRIKPNGKKIKVIGAKENNLKKIDVEIPLGVFTCVTGVSGSGKSTLVNEILYKKVAMELHKAKKKPGRHKDIKGIEHIDKVIDIDQSPIGRTPRSNPATYTGVFDYIRDLFAEVPEAKVRGYKKGRFSFNVKGGRCEACKGDGIIKIEMHFLPDVYVQCDVCKGKRYNRETLEVKYKGKTISDVLNMTVEEGLEFFENIPKIKRKLETLYDVGLGYIRLGQPSTQLSGGEAQRIKLATELSKRSTGKTLYILDEPTTGLHMADVDRLIQLLRRLVDSGNTVVVIEHNLDVIKSCDYIIDLGPEGGDRGGRVVATGTPEEVAAIETSYTGQFLSRVL</sequence>
<keyword evidence="10 17" id="KW-0067">ATP-binding</keyword>
<dbReference type="FunFam" id="1.20.1580.10:FF:000002">
    <property type="entry name" value="UvrABC system protein A"/>
    <property type="match status" value="1"/>
</dbReference>
<dbReference type="EMBL" id="FRAG01000004">
    <property type="protein sequence ID" value="SHJ62575.1"/>
    <property type="molecule type" value="Genomic_DNA"/>
</dbReference>
<dbReference type="Gene3D" id="1.20.1580.10">
    <property type="entry name" value="ABC transporter ATPase like domain"/>
    <property type="match status" value="2"/>
</dbReference>
<dbReference type="PROSITE" id="PS50893">
    <property type="entry name" value="ABC_TRANSPORTER_2"/>
    <property type="match status" value="2"/>
</dbReference>
<dbReference type="GO" id="GO:0005737">
    <property type="term" value="C:cytoplasm"/>
    <property type="evidence" value="ECO:0007669"/>
    <property type="project" value="UniProtKB-SubCell"/>
</dbReference>
<feature type="zinc finger region" description="C4-type" evidence="17">
    <location>
        <begin position="252"/>
        <end position="279"/>
    </location>
</feature>
<dbReference type="GO" id="GO:0003677">
    <property type="term" value="F:DNA binding"/>
    <property type="evidence" value="ECO:0007669"/>
    <property type="project" value="UniProtKB-UniRule"/>
</dbReference>
<feature type="binding site" evidence="17">
    <location>
        <begin position="639"/>
        <end position="646"/>
    </location>
    <ligand>
        <name>ATP</name>
        <dbReference type="ChEBI" id="CHEBI:30616"/>
    </ligand>
</feature>
<dbReference type="InterPro" id="IPR017871">
    <property type="entry name" value="ABC_transporter-like_CS"/>
</dbReference>
<evidence type="ECO:0000256" key="13">
    <source>
        <dbReference type="ARBA" id="ARBA00023204"/>
    </source>
</evidence>
<dbReference type="SUPFAM" id="SSF52540">
    <property type="entry name" value="P-loop containing nucleoside triphosphate hydrolases"/>
    <property type="match status" value="2"/>
</dbReference>
<evidence type="ECO:0000256" key="8">
    <source>
        <dbReference type="ARBA" id="ARBA00022771"/>
    </source>
</evidence>
<dbReference type="InterPro" id="IPR004602">
    <property type="entry name" value="UvrA"/>
</dbReference>
<dbReference type="Gene3D" id="1.10.8.280">
    <property type="entry name" value="ABC transporter ATPase domain-like"/>
    <property type="match status" value="1"/>
</dbReference>
<evidence type="ECO:0000313" key="19">
    <source>
        <dbReference type="EMBL" id="SHJ62575.1"/>
    </source>
</evidence>
<evidence type="ECO:0000256" key="16">
    <source>
        <dbReference type="ARBA" id="ARBA00042156"/>
    </source>
</evidence>
<evidence type="ECO:0000256" key="6">
    <source>
        <dbReference type="ARBA" id="ARBA00022763"/>
    </source>
</evidence>
<dbReference type="OrthoDB" id="9809851at2"/>
<comment type="function">
    <text evidence="17">The UvrABC repair system catalyzes the recognition and processing of DNA lesions. UvrA is an ATPase and a DNA-binding protein. A damage recognition complex composed of 2 UvrA and 2 UvrB subunits scans DNA for abnormalities. When the presence of a lesion has been verified by UvrB, the UvrA molecules dissociate.</text>
</comment>
<evidence type="ECO:0000256" key="10">
    <source>
        <dbReference type="ARBA" id="ARBA00022840"/>
    </source>
</evidence>
<keyword evidence="12 17" id="KW-0238">DNA-binding</keyword>
<dbReference type="InterPro" id="IPR041102">
    <property type="entry name" value="UvrA_inter"/>
</dbReference>
<keyword evidence="5 17" id="KW-0547">Nucleotide-binding</keyword>
<dbReference type="Gene3D" id="3.40.50.300">
    <property type="entry name" value="P-loop containing nucleotide triphosphate hydrolases"/>
    <property type="match status" value="2"/>
</dbReference>
<keyword evidence="2 17" id="KW-0963">Cytoplasm</keyword>
<feature type="zinc finger region" description="C4-type" evidence="17">
    <location>
        <begin position="738"/>
        <end position="764"/>
    </location>
</feature>
<dbReference type="InterPro" id="IPR013815">
    <property type="entry name" value="ATP_grasp_subdomain_1"/>
</dbReference>
<dbReference type="GO" id="GO:0016887">
    <property type="term" value="F:ATP hydrolysis activity"/>
    <property type="evidence" value="ECO:0007669"/>
    <property type="project" value="InterPro"/>
</dbReference>
<keyword evidence="20" id="KW-1185">Reference proteome</keyword>
<keyword evidence="11 17" id="KW-0267">Excision nuclease</keyword>
<evidence type="ECO:0000256" key="9">
    <source>
        <dbReference type="ARBA" id="ARBA00022833"/>
    </source>
</evidence>
<dbReference type="InterPro" id="IPR003439">
    <property type="entry name" value="ABC_transporter-like_ATP-bd"/>
</dbReference>
<dbReference type="STRING" id="1121301.SAMN02745912_00544"/>
<dbReference type="PANTHER" id="PTHR43152">
    <property type="entry name" value="UVRABC SYSTEM PROTEIN A"/>
    <property type="match status" value="1"/>
</dbReference>
<feature type="domain" description="ABC transporter" evidence="18">
    <location>
        <begin position="277"/>
        <end position="593"/>
    </location>
</feature>
<keyword evidence="4 17" id="KW-0677">Repeat</keyword>
<keyword evidence="13 17" id="KW-0234">DNA repair</keyword>
<comment type="subunit">
    <text evidence="17">Forms a heterotetramer with UvrB during the search for lesions.</text>
</comment>
<name>A0A1M6KUD5_PARC5</name>
<evidence type="ECO:0000256" key="12">
    <source>
        <dbReference type="ARBA" id="ARBA00023125"/>
    </source>
</evidence>
<dbReference type="Pfam" id="PF17755">
    <property type="entry name" value="UvrA_DNA-bind"/>
    <property type="match status" value="1"/>
</dbReference>
<dbReference type="SMART" id="SM00382">
    <property type="entry name" value="AAA"/>
    <property type="match status" value="2"/>
</dbReference>
<evidence type="ECO:0000259" key="18">
    <source>
        <dbReference type="PROSITE" id="PS50893"/>
    </source>
</evidence>
<dbReference type="GO" id="GO:0009381">
    <property type="term" value="F:excinuclease ABC activity"/>
    <property type="evidence" value="ECO:0007669"/>
    <property type="project" value="UniProtKB-UniRule"/>
</dbReference>
<dbReference type="RefSeq" id="WP_073146839.1">
    <property type="nucleotide sequence ID" value="NZ_FRAG01000004.1"/>
</dbReference>
<evidence type="ECO:0000256" key="17">
    <source>
        <dbReference type="HAMAP-Rule" id="MF_00205"/>
    </source>
</evidence>
<dbReference type="InterPro" id="IPR003593">
    <property type="entry name" value="AAA+_ATPase"/>
</dbReference>
<reference evidence="20" key="1">
    <citation type="submission" date="2016-11" db="EMBL/GenBank/DDBJ databases">
        <authorList>
            <person name="Varghese N."/>
            <person name="Submissions S."/>
        </authorList>
    </citation>
    <scope>NUCLEOTIDE SEQUENCE [LARGE SCALE GENOMIC DNA]</scope>
    <source>
        <strain evidence="20">DSM 15212 / CIP 107654 / DViRD3</strain>
    </source>
</reference>
<evidence type="ECO:0000256" key="3">
    <source>
        <dbReference type="ARBA" id="ARBA00022723"/>
    </source>
</evidence>
<dbReference type="PANTHER" id="PTHR43152:SF3">
    <property type="entry name" value="UVRABC SYSTEM PROTEIN A"/>
    <property type="match status" value="1"/>
</dbReference>
<keyword evidence="9 17" id="KW-0862">Zinc</keyword>
<dbReference type="CDD" id="cd03271">
    <property type="entry name" value="ABC_UvrA_II"/>
    <property type="match status" value="1"/>
</dbReference>
<comment type="similarity">
    <text evidence="14 17">Belongs to the ABC transporter superfamily. UvrA family.</text>
</comment>
<evidence type="ECO:0000313" key="20">
    <source>
        <dbReference type="Proteomes" id="UP000184465"/>
    </source>
</evidence>
<dbReference type="HAMAP" id="MF_00205">
    <property type="entry name" value="UvrA"/>
    <property type="match status" value="1"/>
</dbReference>
<dbReference type="Proteomes" id="UP000184465">
    <property type="component" value="Unassembled WGS sequence"/>
</dbReference>
<keyword evidence="6 17" id="KW-0227">DNA damage</keyword>
<dbReference type="CDD" id="cd03270">
    <property type="entry name" value="ABC_UvrA_I"/>
    <property type="match status" value="1"/>
</dbReference>
<dbReference type="PROSITE" id="PS00211">
    <property type="entry name" value="ABC_TRANSPORTER_1"/>
    <property type="match status" value="2"/>
</dbReference>
<dbReference type="Pfam" id="PF17760">
    <property type="entry name" value="UvrA_inter"/>
    <property type="match status" value="1"/>
</dbReference>
<dbReference type="Gene3D" id="3.30.1490.20">
    <property type="entry name" value="ATP-grasp fold, A domain"/>
    <property type="match status" value="1"/>
</dbReference>
<keyword evidence="8 17" id="KW-0863">Zinc-finger</keyword>
<accession>A0A1M6KUD5</accession>
<dbReference type="InterPro" id="IPR027417">
    <property type="entry name" value="P-loop_NTPase"/>
</dbReference>
<evidence type="ECO:0000256" key="15">
    <source>
        <dbReference type="ARBA" id="ARBA00039316"/>
    </source>
</evidence>
<feature type="binding site" evidence="17">
    <location>
        <begin position="33"/>
        <end position="40"/>
    </location>
    <ligand>
        <name>ATP</name>
        <dbReference type="ChEBI" id="CHEBI:30616"/>
    </ligand>
</feature>
<evidence type="ECO:0000256" key="11">
    <source>
        <dbReference type="ARBA" id="ARBA00022881"/>
    </source>
</evidence>
<dbReference type="GO" id="GO:0006289">
    <property type="term" value="P:nucleotide-excision repair"/>
    <property type="evidence" value="ECO:0007669"/>
    <property type="project" value="UniProtKB-UniRule"/>
</dbReference>
<dbReference type="AlphaFoldDB" id="A0A1M6KUD5"/>
<evidence type="ECO:0000256" key="14">
    <source>
        <dbReference type="ARBA" id="ARBA00038000"/>
    </source>
</evidence>
<keyword evidence="7 17" id="KW-0228">DNA excision</keyword>
<proteinExistence type="inferred from homology"/>
<organism evidence="19 20">
    <name type="scientific">Paramaledivibacter caminithermalis (strain DSM 15212 / CIP 107654 / DViRD3)</name>
    <name type="common">Clostridium caminithermale</name>
    <dbReference type="NCBI Taxonomy" id="1121301"/>
    <lineage>
        <taxon>Bacteria</taxon>
        <taxon>Bacillati</taxon>
        <taxon>Bacillota</taxon>
        <taxon>Clostridia</taxon>
        <taxon>Peptostreptococcales</taxon>
        <taxon>Caminicellaceae</taxon>
        <taxon>Paramaledivibacter</taxon>
    </lineage>
</organism>
<evidence type="ECO:0000256" key="4">
    <source>
        <dbReference type="ARBA" id="ARBA00022737"/>
    </source>
</evidence>
<dbReference type="GO" id="GO:0008270">
    <property type="term" value="F:zinc ion binding"/>
    <property type="evidence" value="ECO:0007669"/>
    <property type="project" value="UniProtKB-UniRule"/>
</dbReference>
<dbReference type="FunFam" id="3.40.50.300:FF:000028">
    <property type="entry name" value="UvrABC system protein A"/>
    <property type="match status" value="1"/>
</dbReference>
<keyword evidence="3 17" id="KW-0479">Metal-binding</keyword>
<dbReference type="NCBIfam" id="TIGR00630">
    <property type="entry name" value="uvra"/>
    <property type="match status" value="1"/>
</dbReference>
<feature type="domain" description="ABC transporter" evidence="18">
    <location>
        <begin position="598"/>
        <end position="935"/>
    </location>
</feature>